<dbReference type="GO" id="GO:0003677">
    <property type="term" value="F:DNA binding"/>
    <property type="evidence" value="ECO:0007669"/>
    <property type="project" value="UniProtKB-KW"/>
</dbReference>
<dbReference type="InterPro" id="IPR036388">
    <property type="entry name" value="WH-like_DNA-bd_sf"/>
</dbReference>
<sequence>MPQSPDPRMGFGALLGQTARLWRRAVDRGLHPLGLTEATWLPLVHLSRTPEPMRQKQIAAVLNLDGSAVVRLLDTLQAGGLIDRREDSDRRAKAITLTAAGQKIADEAEAAAMTVREGALAGVSEDDIATTARVLRRICATLQGEAES</sequence>
<dbReference type="PANTHER" id="PTHR33164:SF64">
    <property type="entry name" value="TRANSCRIPTIONAL REGULATOR SLYA"/>
    <property type="match status" value="1"/>
</dbReference>
<name>A0A317EHT2_9PROT</name>
<evidence type="ECO:0000256" key="1">
    <source>
        <dbReference type="ARBA" id="ARBA00023015"/>
    </source>
</evidence>
<dbReference type="PRINTS" id="PR00598">
    <property type="entry name" value="HTHMARR"/>
</dbReference>
<dbReference type="PROSITE" id="PS50995">
    <property type="entry name" value="HTH_MARR_2"/>
    <property type="match status" value="1"/>
</dbReference>
<dbReference type="Pfam" id="PF12802">
    <property type="entry name" value="MarR_2"/>
    <property type="match status" value="1"/>
</dbReference>
<keyword evidence="6" id="KW-1185">Reference proteome</keyword>
<comment type="caution">
    <text evidence="5">The sequence shown here is derived from an EMBL/GenBank/DDBJ whole genome shotgun (WGS) entry which is preliminary data.</text>
</comment>
<dbReference type="PANTHER" id="PTHR33164">
    <property type="entry name" value="TRANSCRIPTIONAL REGULATOR, MARR FAMILY"/>
    <property type="match status" value="1"/>
</dbReference>
<dbReference type="GO" id="GO:0006950">
    <property type="term" value="P:response to stress"/>
    <property type="evidence" value="ECO:0007669"/>
    <property type="project" value="TreeGrafter"/>
</dbReference>
<dbReference type="OrthoDB" id="7427954at2"/>
<dbReference type="SMART" id="SM00347">
    <property type="entry name" value="HTH_MARR"/>
    <property type="match status" value="1"/>
</dbReference>
<accession>A0A317EHT2</accession>
<keyword evidence="3" id="KW-0804">Transcription</keyword>
<evidence type="ECO:0000313" key="6">
    <source>
        <dbReference type="Proteomes" id="UP000245461"/>
    </source>
</evidence>
<dbReference type="InterPro" id="IPR036390">
    <property type="entry name" value="WH_DNA-bd_sf"/>
</dbReference>
<dbReference type="Gene3D" id="1.10.10.10">
    <property type="entry name" value="Winged helix-like DNA-binding domain superfamily/Winged helix DNA-binding domain"/>
    <property type="match status" value="1"/>
</dbReference>
<feature type="domain" description="HTH marR-type" evidence="4">
    <location>
        <begin position="8"/>
        <end position="140"/>
    </location>
</feature>
<gene>
    <name evidence="5" type="ORF">DKG74_01245</name>
</gene>
<dbReference type="GO" id="GO:0003700">
    <property type="term" value="F:DNA-binding transcription factor activity"/>
    <property type="evidence" value="ECO:0007669"/>
    <property type="project" value="InterPro"/>
</dbReference>
<dbReference type="RefSeq" id="WP_109901782.1">
    <property type="nucleotide sequence ID" value="NZ_QGLE01000001.1"/>
</dbReference>
<dbReference type="Proteomes" id="UP000245461">
    <property type="component" value="Unassembled WGS sequence"/>
</dbReference>
<evidence type="ECO:0000313" key="5">
    <source>
        <dbReference type="EMBL" id="PWR25620.1"/>
    </source>
</evidence>
<reference evidence="5 6" key="1">
    <citation type="submission" date="2018-05" db="EMBL/GenBank/DDBJ databases">
        <title>Zavarzinia sp. HR-AS.</title>
        <authorList>
            <person name="Lee Y."/>
            <person name="Jeon C.O."/>
        </authorList>
    </citation>
    <scope>NUCLEOTIDE SEQUENCE [LARGE SCALE GENOMIC DNA]</scope>
    <source>
        <strain evidence="5 6">HR-AS</strain>
    </source>
</reference>
<evidence type="ECO:0000256" key="3">
    <source>
        <dbReference type="ARBA" id="ARBA00023163"/>
    </source>
</evidence>
<dbReference type="EMBL" id="QGLE01000001">
    <property type="protein sequence ID" value="PWR25620.1"/>
    <property type="molecule type" value="Genomic_DNA"/>
</dbReference>
<keyword evidence="2" id="KW-0238">DNA-binding</keyword>
<protein>
    <submittedName>
        <fullName evidence="5">MarR family transcriptional regulator</fullName>
    </submittedName>
</protein>
<dbReference type="AlphaFoldDB" id="A0A317EHT2"/>
<dbReference type="InterPro" id="IPR000835">
    <property type="entry name" value="HTH_MarR-typ"/>
</dbReference>
<keyword evidence="1" id="KW-0805">Transcription regulation</keyword>
<evidence type="ECO:0000256" key="2">
    <source>
        <dbReference type="ARBA" id="ARBA00023125"/>
    </source>
</evidence>
<evidence type="ECO:0000259" key="4">
    <source>
        <dbReference type="PROSITE" id="PS50995"/>
    </source>
</evidence>
<proteinExistence type="predicted"/>
<dbReference type="SUPFAM" id="SSF46785">
    <property type="entry name" value="Winged helix' DNA-binding domain"/>
    <property type="match status" value="1"/>
</dbReference>
<dbReference type="InterPro" id="IPR039422">
    <property type="entry name" value="MarR/SlyA-like"/>
</dbReference>
<organism evidence="5 6">
    <name type="scientific">Zavarzinia aquatilis</name>
    <dbReference type="NCBI Taxonomy" id="2211142"/>
    <lineage>
        <taxon>Bacteria</taxon>
        <taxon>Pseudomonadati</taxon>
        <taxon>Pseudomonadota</taxon>
        <taxon>Alphaproteobacteria</taxon>
        <taxon>Rhodospirillales</taxon>
        <taxon>Zavarziniaceae</taxon>
        <taxon>Zavarzinia</taxon>
    </lineage>
</organism>